<comment type="caution">
    <text evidence="2">The sequence shown here is derived from an EMBL/GenBank/DDBJ whole genome shotgun (WGS) entry which is preliminary data.</text>
</comment>
<dbReference type="GO" id="GO:0045892">
    <property type="term" value="P:negative regulation of DNA-templated transcription"/>
    <property type="evidence" value="ECO:0007669"/>
    <property type="project" value="InterPro"/>
</dbReference>
<dbReference type="Proteomes" id="UP000076486">
    <property type="component" value="Unassembled WGS sequence"/>
</dbReference>
<dbReference type="Pfam" id="PF07022">
    <property type="entry name" value="Phage_CI_repr"/>
    <property type="match status" value="1"/>
</dbReference>
<dbReference type="PATRIC" id="fig|1365248.3.peg.4876"/>
<evidence type="ECO:0000313" key="2">
    <source>
        <dbReference type="EMBL" id="KZN58730.1"/>
    </source>
</evidence>
<feature type="domain" description="Bacteriophage CI repressor N-terminal" evidence="1">
    <location>
        <begin position="8"/>
        <end position="69"/>
    </location>
</feature>
<dbReference type="InterPro" id="IPR010982">
    <property type="entry name" value="Lambda_DNA-bd_dom_sf"/>
</dbReference>
<protein>
    <recommendedName>
        <fullName evidence="1">Bacteriophage CI repressor N-terminal domain-containing protein</fullName>
    </recommendedName>
</protein>
<accession>A0A167I019</accession>
<evidence type="ECO:0000259" key="1">
    <source>
        <dbReference type="Pfam" id="PF07022"/>
    </source>
</evidence>
<dbReference type="EMBL" id="AUYC01000073">
    <property type="protein sequence ID" value="KZN58730.1"/>
    <property type="molecule type" value="Genomic_DNA"/>
</dbReference>
<sequence>MEPNASEVFEKLKDLYGCSTLKEICETFGKNKAWAGQMIKNNSVPYPQCVQACKDHNVSMDWLLFNKEGQSVDKAELLNLIQEGLFESKELDILEDLTFEQLKATSALILKQIEKTIPISNFNEEPNKKAIY</sequence>
<organism evidence="2 3">
    <name type="scientific">Pseudoalteromonas luteoviolacea CPMOR-1</name>
    <dbReference type="NCBI Taxonomy" id="1365248"/>
    <lineage>
        <taxon>Bacteria</taxon>
        <taxon>Pseudomonadati</taxon>
        <taxon>Pseudomonadota</taxon>
        <taxon>Gammaproteobacteria</taxon>
        <taxon>Alteromonadales</taxon>
        <taxon>Pseudoalteromonadaceae</taxon>
        <taxon>Pseudoalteromonas</taxon>
    </lineage>
</organism>
<dbReference type="GO" id="GO:0003677">
    <property type="term" value="F:DNA binding"/>
    <property type="evidence" value="ECO:0007669"/>
    <property type="project" value="InterPro"/>
</dbReference>
<evidence type="ECO:0000313" key="3">
    <source>
        <dbReference type="Proteomes" id="UP000076486"/>
    </source>
</evidence>
<proteinExistence type="predicted"/>
<name>A0A167I019_9GAMM</name>
<reference evidence="2 3" key="1">
    <citation type="submission" date="2013-07" db="EMBL/GenBank/DDBJ databases">
        <title>Comparative Genomic and Metabolomic Analysis of Twelve Strains of Pseudoalteromonas luteoviolacea.</title>
        <authorList>
            <person name="Vynne N.G."/>
            <person name="Mansson M."/>
            <person name="Gram L."/>
        </authorList>
    </citation>
    <scope>NUCLEOTIDE SEQUENCE [LARGE SCALE GENOMIC DNA]</scope>
    <source>
        <strain evidence="2 3">CPMOR-1</strain>
    </source>
</reference>
<dbReference type="AlphaFoldDB" id="A0A167I019"/>
<dbReference type="InterPro" id="IPR010744">
    <property type="entry name" value="Phage_CI_N"/>
</dbReference>
<dbReference type="Gene3D" id="1.10.260.40">
    <property type="entry name" value="lambda repressor-like DNA-binding domains"/>
    <property type="match status" value="1"/>
</dbReference>
<gene>
    <name evidence="2" type="ORF">N473_04660</name>
</gene>